<dbReference type="Proteomes" id="UP000887561">
    <property type="component" value="Unplaced"/>
</dbReference>
<evidence type="ECO:0000313" key="3">
    <source>
        <dbReference type="WBParaSite" id="scaffold12309_cov222.g16214"/>
    </source>
</evidence>
<evidence type="ECO:0000256" key="1">
    <source>
        <dbReference type="SAM" id="MobiDB-lite"/>
    </source>
</evidence>
<dbReference type="AlphaFoldDB" id="A0A915LIF8"/>
<sequence>MVVVIHLLYRILSSAKRMQIIANIGQYLNQFASATRRHIETYREKRRRSRVTGSSGLNASEEEIEDSSVEFMSLGLLISFLFYTIAIEIGSEYLKKLHHFGKRMKNVAQTRIWFGGKTLKVRDLLHAVGKKCGIDPSEIDKLDLENVIERAVAINEGREPPMDTNEEPPPPKEPQPPATEEVPLLENNRNEDRRSRTPPFKRAAERVVSLPIVEQTKPIDNVNESIENSNRNLRLDLCEFVAIDMDLPDGPIEEALTWMEPVQVDPAIASPKDLGAYGPPHVIVDEDERILDLEPRKFKEKKEKYGRDAKRLYETYQEEWERLERLSDRRLGPRPLNALGSGTGGRRESSLEGSTSTARESPAAVRHAQQTSPPSATRITKEATSSPSELRKQTKQEVKITTSPTNPRIKSPTMLRAGTTPKVLRPPVKENMERRSSSPRKLDLTRFSKFGEMVTKPDVPGLEERILERRKSRMSNDITFPPETPRKSLTGSDTSQLDLEEGRNRTGFGAMWSTGLKWNFEMEKVFELFRFLSSKYALFPMR</sequence>
<feature type="region of interest" description="Disordered" evidence="1">
    <location>
        <begin position="474"/>
        <end position="502"/>
    </location>
</feature>
<feature type="compositionally biased region" description="Basic and acidic residues" evidence="1">
    <location>
        <begin position="427"/>
        <end position="440"/>
    </location>
</feature>
<feature type="compositionally biased region" description="Polar residues" evidence="1">
    <location>
        <begin position="368"/>
        <end position="388"/>
    </location>
</feature>
<reference evidence="3" key="1">
    <citation type="submission" date="2022-11" db="UniProtKB">
        <authorList>
            <consortium name="WormBaseParasite"/>
        </authorList>
    </citation>
    <scope>IDENTIFICATION</scope>
</reference>
<feature type="compositionally biased region" description="Basic and acidic residues" evidence="1">
    <location>
        <begin position="389"/>
        <end position="398"/>
    </location>
</feature>
<feature type="region of interest" description="Disordered" evidence="1">
    <location>
        <begin position="153"/>
        <end position="201"/>
    </location>
</feature>
<protein>
    <submittedName>
        <fullName evidence="3">Uncharacterized protein</fullName>
    </submittedName>
</protein>
<feature type="compositionally biased region" description="Pro residues" evidence="1">
    <location>
        <begin position="167"/>
        <end position="177"/>
    </location>
</feature>
<feature type="compositionally biased region" description="Polar residues" evidence="1">
    <location>
        <begin position="487"/>
        <end position="497"/>
    </location>
</feature>
<keyword evidence="2" id="KW-1185">Reference proteome</keyword>
<proteinExistence type="predicted"/>
<feature type="compositionally biased region" description="Polar residues" evidence="1">
    <location>
        <begin position="399"/>
        <end position="408"/>
    </location>
</feature>
<dbReference type="WBParaSite" id="scaffold12309_cov222.g16214">
    <property type="protein sequence ID" value="scaffold12309_cov222.g16214"/>
    <property type="gene ID" value="scaffold12309_cov222.g16214"/>
</dbReference>
<accession>A0A915LIF8</accession>
<evidence type="ECO:0000313" key="2">
    <source>
        <dbReference type="Proteomes" id="UP000887561"/>
    </source>
</evidence>
<organism evidence="2 3">
    <name type="scientific">Meloidogyne javanica</name>
    <name type="common">Root-knot nematode worm</name>
    <dbReference type="NCBI Taxonomy" id="6303"/>
    <lineage>
        <taxon>Eukaryota</taxon>
        <taxon>Metazoa</taxon>
        <taxon>Ecdysozoa</taxon>
        <taxon>Nematoda</taxon>
        <taxon>Chromadorea</taxon>
        <taxon>Rhabditida</taxon>
        <taxon>Tylenchina</taxon>
        <taxon>Tylenchomorpha</taxon>
        <taxon>Tylenchoidea</taxon>
        <taxon>Meloidogynidae</taxon>
        <taxon>Meloidogyninae</taxon>
        <taxon>Meloidogyne</taxon>
        <taxon>Meloidogyne incognita group</taxon>
    </lineage>
</organism>
<feature type="region of interest" description="Disordered" evidence="1">
    <location>
        <begin position="331"/>
        <end position="440"/>
    </location>
</feature>
<name>A0A915LIF8_MELJA</name>